<accession>A0A1Y1KU58</accession>
<evidence type="ECO:0000313" key="3">
    <source>
        <dbReference type="EMBL" id="JAV62407.1"/>
    </source>
</evidence>
<dbReference type="PRINTS" id="PR00080">
    <property type="entry name" value="SDRFAMILY"/>
</dbReference>
<dbReference type="EMBL" id="GEZM01079554">
    <property type="protein sequence ID" value="JAV62407.1"/>
    <property type="molecule type" value="Transcribed_RNA"/>
</dbReference>
<reference evidence="4" key="3">
    <citation type="submission" date="2019-08" db="EMBL/GenBank/DDBJ databases">
        <authorList>
            <consortium name="Photinus pyralis genome working group"/>
            <person name="Fallon T.R."/>
            <person name="Sander Lower S.E."/>
            <person name="Weng J.-K."/>
        </authorList>
    </citation>
    <scope>NUCLEOTIDE SEQUENCE</scope>
    <source>
        <strain evidence="4">1611_PpyrPB1</strain>
        <tissue evidence="4">Whole body</tissue>
    </source>
</reference>
<dbReference type="Pfam" id="PF00106">
    <property type="entry name" value="adh_short"/>
    <property type="match status" value="1"/>
</dbReference>
<dbReference type="EMBL" id="GEZM01079557">
    <property type="protein sequence ID" value="JAV62404.1"/>
    <property type="molecule type" value="Transcribed_RNA"/>
</dbReference>
<dbReference type="EMBL" id="GEZM01079552">
    <property type="protein sequence ID" value="JAV62408.1"/>
    <property type="molecule type" value="Transcribed_RNA"/>
</dbReference>
<dbReference type="InParanoid" id="A0A1Y1KU58"/>
<evidence type="ECO:0000256" key="2">
    <source>
        <dbReference type="RuleBase" id="RU000363"/>
    </source>
</evidence>
<protein>
    <recommendedName>
        <fullName evidence="6">Retinol dehydrogenase 14</fullName>
    </recommendedName>
</protein>
<name>A0A1Y1KU58_PHOPY</name>
<keyword evidence="1" id="KW-0560">Oxidoreductase</keyword>
<evidence type="ECO:0008006" key="6">
    <source>
        <dbReference type="Google" id="ProtNLM"/>
    </source>
</evidence>
<dbReference type="GO" id="GO:0016491">
    <property type="term" value="F:oxidoreductase activity"/>
    <property type="evidence" value="ECO:0007669"/>
    <property type="project" value="UniProtKB-KW"/>
</dbReference>
<evidence type="ECO:0000313" key="4">
    <source>
        <dbReference type="EMBL" id="KAB0795598.1"/>
    </source>
</evidence>
<dbReference type="OrthoDB" id="191139at2759"/>
<dbReference type="PANTHER" id="PTHR43157">
    <property type="entry name" value="PHOSPHATIDYLINOSITOL-GLYCAN BIOSYNTHESIS CLASS F PROTEIN-RELATED"/>
    <property type="match status" value="1"/>
</dbReference>
<dbReference type="PRINTS" id="PR00081">
    <property type="entry name" value="GDHRDH"/>
</dbReference>
<dbReference type="InterPro" id="IPR002347">
    <property type="entry name" value="SDR_fam"/>
</dbReference>
<dbReference type="CDD" id="cd05327">
    <property type="entry name" value="retinol-DH_like_SDR_c_like"/>
    <property type="match status" value="1"/>
</dbReference>
<dbReference type="EMBL" id="GEZM01079556">
    <property type="protein sequence ID" value="JAV62405.1"/>
    <property type="molecule type" value="Transcribed_RNA"/>
</dbReference>
<dbReference type="EMBL" id="GEZM01079555">
    <property type="protein sequence ID" value="JAV62406.1"/>
    <property type="molecule type" value="Transcribed_RNA"/>
</dbReference>
<keyword evidence="5" id="KW-1185">Reference proteome</keyword>
<gene>
    <name evidence="4" type="ORF">PPYR_12437</name>
</gene>
<dbReference type="EMBL" id="GEZM01079551">
    <property type="protein sequence ID" value="JAV62409.1"/>
    <property type="molecule type" value="Transcribed_RNA"/>
</dbReference>
<evidence type="ECO:0000256" key="1">
    <source>
        <dbReference type="ARBA" id="ARBA00023002"/>
    </source>
</evidence>
<dbReference type="EMBL" id="GEZM01079550">
    <property type="protein sequence ID" value="JAV62410.1"/>
    <property type="molecule type" value="Transcribed_RNA"/>
</dbReference>
<evidence type="ECO:0000313" key="5">
    <source>
        <dbReference type="Proteomes" id="UP000327044"/>
    </source>
</evidence>
<dbReference type="PANTHER" id="PTHR43157:SF66">
    <property type="entry name" value="WW DOMAIN-CONTAINING OXIDOREDUCTASE-LIKE PROTEIN"/>
    <property type="match status" value="1"/>
</dbReference>
<sequence>MEQKTIIITGANAGIGKEAALSLAKTGARIIMACRNQETGKICKDEIINITGNTNVILKQIDLSSFGSIRNFAEDIKQNEEKVDILIHNAGVWLSHHLQTEDGLDMTMETNHFGPFLLTHLLIDILKRSPSGRIIVVSSISHFFGRLLFDELENYVPPYIGQLNYFNSKFANLCFAKELSVRLKPFNITVNALHPGLIQTDIWNSIPAPFSWVVALTSKLFFKTPKEGCETIVYLAESKDVEKISGKYFVNCKVAYSCSGTKNTEYNKWFWEISKRTVQLKETDPQI</sequence>
<organism evidence="3">
    <name type="scientific">Photinus pyralis</name>
    <name type="common">Common eastern firefly</name>
    <name type="synonym">Lampyris pyralis</name>
    <dbReference type="NCBI Taxonomy" id="7054"/>
    <lineage>
        <taxon>Eukaryota</taxon>
        <taxon>Metazoa</taxon>
        <taxon>Ecdysozoa</taxon>
        <taxon>Arthropoda</taxon>
        <taxon>Hexapoda</taxon>
        <taxon>Insecta</taxon>
        <taxon>Pterygota</taxon>
        <taxon>Neoptera</taxon>
        <taxon>Endopterygota</taxon>
        <taxon>Coleoptera</taxon>
        <taxon>Polyphaga</taxon>
        <taxon>Elateriformia</taxon>
        <taxon>Elateroidea</taxon>
        <taxon>Lampyridae</taxon>
        <taxon>Lampyrinae</taxon>
        <taxon>Photinus</taxon>
    </lineage>
</organism>
<reference evidence="3" key="1">
    <citation type="journal article" date="2016" name="Sci. Rep.">
        <title>Molecular characterization of firefly nuptial gifts: a multi-omics approach sheds light on postcopulatory sexual selection.</title>
        <authorList>
            <person name="Al-Wathiqui N."/>
            <person name="Fallon T.R."/>
            <person name="South A."/>
            <person name="Weng J.K."/>
            <person name="Lewis S.M."/>
        </authorList>
    </citation>
    <scope>NUCLEOTIDE SEQUENCE</scope>
</reference>
<dbReference type="SUPFAM" id="SSF51735">
    <property type="entry name" value="NAD(P)-binding Rossmann-fold domains"/>
    <property type="match status" value="1"/>
</dbReference>
<proteinExistence type="inferred from homology"/>
<dbReference type="InterPro" id="IPR036291">
    <property type="entry name" value="NAD(P)-bd_dom_sf"/>
</dbReference>
<dbReference type="AlphaFoldDB" id="A0A1Y1KU58"/>
<dbReference type="EMBL" id="VVIM01000008">
    <property type="protein sequence ID" value="KAB0795598.1"/>
    <property type="molecule type" value="Genomic_DNA"/>
</dbReference>
<dbReference type="Proteomes" id="UP000327044">
    <property type="component" value="Unassembled WGS sequence"/>
</dbReference>
<dbReference type="Gene3D" id="3.40.50.720">
    <property type="entry name" value="NAD(P)-binding Rossmann-like Domain"/>
    <property type="match status" value="1"/>
</dbReference>
<reference evidence="4 5" key="2">
    <citation type="journal article" date="2018" name="Elife">
        <title>Firefly genomes illuminate parallel origins of bioluminescence in beetles.</title>
        <authorList>
            <person name="Fallon T.R."/>
            <person name="Lower S.E."/>
            <person name="Chang C.H."/>
            <person name="Bessho-Uehara M."/>
            <person name="Martin G.J."/>
            <person name="Bewick A.J."/>
            <person name="Behringer M."/>
            <person name="Debat H.J."/>
            <person name="Wong I."/>
            <person name="Day J.C."/>
            <person name="Suvorov A."/>
            <person name="Silva C.J."/>
            <person name="Stanger-Hall K.F."/>
            <person name="Hall D.W."/>
            <person name="Schmitz R.J."/>
            <person name="Nelson D.R."/>
            <person name="Lewis S.M."/>
            <person name="Shigenobu S."/>
            <person name="Bybee S.M."/>
            <person name="Larracuente A.M."/>
            <person name="Oba Y."/>
            <person name="Weng J.K."/>
        </authorList>
    </citation>
    <scope>NUCLEOTIDE SEQUENCE [LARGE SCALE GENOMIC DNA]</scope>
    <source>
        <strain evidence="4">1611_PpyrPB1</strain>
        <tissue evidence="4">Whole body</tissue>
    </source>
</reference>
<comment type="similarity">
    <text evidence="2">Belongs to the short-chain dehydrogenases/reductases (SDR) family.</text>
</comment>